<evidence type="ECO:0000313" key="5">
    <source>
        <dbReference type="EMBL" id="PNR35792.1"/>
    </source>
</evidence>
<dbReference type="PANTHER" id="PTHR30502">
    <property type="entry name" value="2-KETO-3-DEOXY-L-RHAMNONATE ALDOLASE"/>
    <property type="match status" value="1"/>
</dbReference>
<evidence type="ECO:0000259" key="4">
    <source>
        <dbReference type="Pfam" id="PF03328"/>
    </source>
</evidence>
<reference evidence="5 7" key="2">
    <citation type="journal article" date="2018" name="Plant J.">
        <title>The Physcomitrella patens chromosome-scale assembly reveals moss genome structure and evolution.</title>
        <authorList>
            <person name="Lang D."/>
            <person name="Ullrich K.K."/>
            <person name="Murat F."/>
            <person name="Fuchs J."/>
            <person name="Jenkins J."/>
            <person name="Haas F.B."/>
            <person name="Piednoel M."/>
            <person name="Gundlach H."/>
            <person name="Van Bel M."/>
            <person name="Meyberg R."/>
            <person name="Vives C."/>
            <person name="Morata J."/>
            <person name="Symeonidi A."/>
            <person name="Hiss M."/>
            <person name="Muchero W."/>
            <person name="Kamisugi Y."/>
            <person name="Saleh O."/>
            <person name="Blanc G."/>
            <person name="Decker E.L."/>
            <person name="van Gessel N."/>
            <person name="Grimwood J."/>
            <person name="Hayes R.D."/>
            <person name="Graham S.W."/>
            <person name="Gunter L.E."/>
            <person name="McDaniel S.F."/>
            <person name="Hoernstein S.N.W."/>
            <person name="Larsson A."/>
            <person name="Li F.W."/>
            <person name="Perroud P.F."/>
            <person name="Phillips J."/>
            <person name="Ranjan P."/>
            <person name="Rokshar D.S."/>
            <person name="Rothfels C.J."/>
            <person name="Schneider L."/>
            <person name="Shu S."/>
            <person name="Stevenson D.W."/>
            <person name="Thummler F."/>
            <person name="Tillich M."/>
            <person name="Villarreal Aguilar J.C."/>
            <person name="Widiez T."/>
            <person name="Wong G.K."/>
            <person name="Wymore A."/>
            <person name="Zhang Y."/>
            <person name="Zimmer A.D."/>
            <person name="Quatrano R.S."/>
            <person name="Mayer K.F.X."/>
            <person name="Goodstein D."/>
            <person name="Casacuberta J.M."/>
            <person name="Vandepoele K."/>
            <person name="Reski R."/>
            <person name="Cuming A.C."/>
            <person name="Tuskan G.A."/>
            <person name="Maumus F."/>
            <person name="Salse J."/>
            <person name="Schmutz J."/>
            <person name="Rensing S.A."/>
        </authorList>
    </citation>
    <scope>NUCLEOTIDE SEQUENCE [LARGE SCALE GENOMIC DNA]</scope>
    <source>
        <strain evidence="6 7">cv. Gransden 2004</strain>
    </source>
</reference>
<dbReference type="Gramene" id="Pp3c17_4700V3.2">
    <property type="protein sequence ID" value="Pp3c17_4700V3.2"/>
    <property type="gene ID" value="Pp3c17_4700"/>
</dbReference>
<comment type="similarity">
    <text evidence="1">Belongs to the HpcH/HpaI aldolase family.</text>
</comment>
<dbReference type="Pfam" id="PF03328">
    <property type="entry name" value="HpcH_HpaI"/>
    <property type="match status" value="1"/>
</dbReference>
<dbReference type="AlphaFoldDB" id="A0A2K1J2N7"/>
<protein>
    <recommendedName>
        <fullName evidence="4">HpcH/HpaI aldolase/citrate lyase domain-containing protein</fullName>
    </recommendedName>
</protein>
<evidence type="ECO:0000256" key="3">
    <source>
        <dbReference type="ARBA" id="ARBA00023239"/>
    </source>
</evidence>
<organism evidence="5">
    <name type="scientific">Physcomitrium patens</name>
    <name type="common">Spreading-leaved earth moss</name>
    <name type="synonym">Physcomitrella patens</name>
    <dbReference type="NCBI Taxonomy" id="3218"/>
    <lineage>
        <taxon>Eukaryota</taxon>
        <taxon>Viridiplantae</taxon>
        <taxon>Streptophyta</taxon>
        <taxon>Embryophyta</taxon>
        <taxon>Bryophyta</taxon>
        <taxon>Bryophytina</taxon>
        <taxon>Bryopsida</taxon>
        <taxon>Funariidae</taxon>
        <taxon>Funariales</taxon>
        <taxon>Funariaceae</taxon>
        <taxon>Physcomitrium</taxon>
    </lineage>
</organism>
<evidence type="ECO:0000256" key="1">
    <source>
        <dbReference type="ARBA" id="ARBA00005568"/>
    </source>
</evidence>
<feature type="domain" description="HpcH/HpaI aldolase/citrate lyase" evidence="4">
    <location>
        <begin position="99"/>
        <end position="324"/>
    </location>
</feature>
<proteinExistence type="inferred from homology"/>
<dbReference type="Gramene" id="Pp3c17_4700V3.1">
    <property type="protein sequence ID" value="Pp3c17_4700V3.1"/>
    <property type="gene ID" value="Pp3c17_4700"/>
</dbReference>
<dbReference type="GO" id="GO:0046872">
    <property type="term" value="F:metal ion binding"/>
    <property type="evidence" value="ECO:0007669"/>
    <property type="project" value="UniProtKB-KW"/>
</dbReference>
<keyword evidence="7" id="KW-1185">Reference proteome</keyword>
<evidence type="ECO:0000256" key="2">
    <source>
        <dbReference type="ARBA" id="ARBA00022723"/>
    </source>
</evidence>
<sequence length="335" mass="36065">MCAAVFTVAAAPLRLVYRSSKPQALSSSPLGVLSFSCAQWYGTRLWGGNGNSESWMLSRRRNLESPVPLAPMKAGSIATHASISPRTLKERLQNGEQLYGAFSVSFSPVVAEILGWAGYDYVVVYLEHGPGYTMSAVPILQTLACTGTPAIIRIPVNDPVWAKKALDLGPQGIMFPMINDANAVSDAVRSCRYPPAGIRGAAYPIVRAARYGLDHSYLSRCEEDLLIMCQIETQQAVDNIKDIAAVDGVDCIQMGPLDLRSDLGLLRIPEDKSSTALLREAEKTLKSLGVYMGGFATSDDSPSKLLQLGYHMVAGTVDVALLRDAAVADIRKARG</sequence>
<dbReference type="InterPro" id="IPR040442">
    <property type="entry name" value="Pyrv_kinase-like_dom_sf"/>
</dbReference>
<dbReference type="Gene3D" id="3.20.20.60">
    <property type="entry name" value="Phosphoenolpyruvate-binding domains"/>
    <property type="match status" value="1"/>
</dbReference>
<dbReference type="InterPro" id="IPR015813">
    <property type="entry name" value="Pyrv/PenolPyrv_kinase-like_dom"/>
</dbReference>
<evidence type="ECO:0000313" key="6">
    <source>
        <dbReference type="EnsemblPlants" id="Pp3c17_4700V3.1"/>
    </source>
</evidence>
<reference evidence="6" key="3">
    <citation type="submission" date="2020-12" db="UniProtKB">
        <authorList>
            <consortium name="EnsemblPlants"/>
        </authorList>
    </citation>
    <scope>IDENTIFICATION</scope>
</reference>
<dbReference type="PaxDb" id="3218-PP1S26_210V6.1"/>
<accession>A0A2K1J2N7</accession>
<dbReference type="EnsemblPlants" id="Pp3c17_4700V3.2">
    <property type="protein sequence ID" value="Pp3c17_4700V3.2"/>
    <property type="gene ID" value="Pp3c17_4700"/>
</dbReference>
<dbReference type="GO" id="GO:0016832">
    <property type="term" value="F:aldehyde-lyase activity"/>
    <property type="evidence" value="ECO:0000318"/>
    <property type="project" value="GO_Central"/>
</dbReference>
<dbReference type="InterPro" id="IPR050251">
    <property type="entry name" value="HpcH-HpaI_aldolase"/>
</dbReference>
<dbReference type="GO" id="GO:0005737">
    <property type="term" value="C:cytoplasm"/>
    <property type="evidence" value="ECO:0000318"/>
    <property type="project" value="GO_Central"/>
</dbReference>
<evidence type="ECO:0000313" key="7">
    <source>
        <dbReference type="Proteomes" id="UP000006727"/>
    </source>
</evidence>
<dbReference type="EnsemblPlants" id="Pp3c17_4700V3.1">
    <property type="protein sequence ID" value="Pp3c17_4700V3.1"/>
    <property type="gene ID" value="Pp3c17_4700"/>
</dbReference>
<dbReference type="STRING" id="3218.A0A2K1J2N7"/>
<dbReference type="FunCoup" id="A0A2K1J2N7">
    <property type="interactions" value="262"/>
</dbReference>
<dbReference type="EMBL" id="ABEU02000017">
    <property type="protein sequence ID" value="PNR35792.1"/>
    <property type="molecule type" value="Genomic_DNA"/>
</dbReference>
<dbReference type="InterPro" id="IPR005000">
    <property type="entry name" value="Aldolase/citrate-lyase_domain"/>
</dbReference>
<gene>
    <name evidence="5" type="ORF">PHYPA_021642</name>
</gene>
<keyword evidence="2" id="KW-0479">Metal-binding</keyword>
<dbReference type="Proteomes" id="UP000006727">
    <property type="component" value="Chromosome 17"/>
</dbReference>
<reference evidence="5 7" key="1">
    <citation type="journal article" date="2008" name="Science">
        <title>The Physcomitrella genome reveals evolutionary insights into the conquest of land by plants.</title>
        <authorList>
            <person name="Rensing S."/>
            <person name="Lang D."/>
            <person name="Zimmer A."/>
            <person name="Terry A."/>
            <person name="Salamov A."/>
            <person name="Shapiro H."/>
            <person name="Nishiyama T."/>
            <person name="Perroud P.-F."/>
            <person name="Lindquist E."/>
            <person name="Kamisugi Y."/>
            <person name="Tanahashi T."/>
            <person name="Sakakibara K."/>
            <person name="Fujita T."/>
            <person name="Oishi K."/>
            <person name="Shin-I T."/>
            <person name="Kuroki Y."/>
            <person name="Toyoda A."/>
            <person name="Suzuki Y."/>
            <person name="Hashimoto A."/>
            <person name="Yamaguchi K."/>
            <person name="Sugano A."/>
            <person name="Kohara Y."/>
            <person name="Fujiyama A."/>
            <person name="Anterola A."/>
            <person name="Aoki S."/>
            <person name="Ashton N."/>
            <person name="Barbazuk W.B."/>
            <person name="Barker E."/>
            <person name="Bennetzen J."/>
            <person name="Bezanilla M."/>
            <person name="Blankenship R."/>
            <person name="Cho S.H."/>
            <person name="Dutcher S."/>
            <person name="Estelle M."/>
            <person name="Fawcett J.A."/>
            <person name="Gundlach H."/>
            <person name="Hanada K."/>
            <person name="Heyl A."/>
            <person name="Hicks K.A."/>
            <person name="Hugh J."/>
            <person name="Lohr M."/>
            <person name="Mayer K."/>
            <person name="Melkozernov A."/>
            <person name="Murata T."/>
            <person name="Nelson D."/>
            <person name="Pils B."/>
            <person name="Prigge M."/>
            <person name="Reiss B."/>
            <person name="Renner T."/>
            <person name="Rombauts S."/>
            <person name="Rushton P."/>
            <person name="Sanderfoot A."/>
            <person name="Schween G."/>
            <person name="Shiu S.-H."/>
            <person name="Stueber K."/>
            <person name="Theodoulou F.L."/>
            <person name="Tu H."/>
            <person name="Van de Peer Y."/>
            <person name="Verrier P.J."/>
            <person name="Waters E."/>
            <person name="Wood A."/>
            <person name="Yang L."/>
            <person name="Cove D."/>
            <person name="Cuming A."/>
            <person name="Hasebe M."/>
            <person name="Lucas S."/>
            <person name="Mishler D.B."/>
            <person name="Reski R."/>
            <person name="Grigoriev I."/>
            <person name="Quatrano R.S."/>
            <person name="Boore J.L."/>
        </authorList>
    </citation>
    <scope>NUCLEOTIDE SEQUENCE [LARGE SCALE GENOMIC DNA]</scope>
    <source>
        <strain evidence="6 7">cv. Gransden 2004</strain>
    </source>
</reference>
<keyword evidence="3" id="KW-0456">Lyase</keyword>
<dbReference type="PANTHER" id="PTHR30502:SF0">
    <property type="entry name" value="PHOSPHOENOLPYRUVATE CARBOXYLASE FAMILY PROTEIN"/>
    <property type="match status" value="1"/>
</dbReference>
<name>A0A2K1J2N7_PHYPA</name>
<dbReference type="SUPFAM" id="SSF51621">
    <property type="entry name" value="Phosphoenolpyruvate/pyruvate domain"/>
    <property type="match status" value="1"/>
</dbReference>
<dbReference type="InParanoid" id="A0A2K1J2N7"/>